<dbReference type="RefSeq" id="WP_034960245.1">
    <property type="nucleotide sequence ID" value="NZ_JMIW01000004.1"/>
</dbReference>
<dbReference type="PANTHER" id="PTHR47245">
    <property type="entry name" value="PEPTIDYLPROLYL ISOMERASE"/>
    <property type="match status" value="1"/>
</dbReference>
<dbReference type="InterPro" id="IPR027304">
    <property type="entry name" value="Trigger_fact/SurA_dom_sf"/>
</dbReference>
<dbReference type="GO" id="GO:0003755">
    <property type="term" value="F:peptidyl-prolyl cis-trans isomerase activity"/>
    <property type="evidence" value="ECO:0007669"/>
    <property type="project" value="UniProtKB-KW"/>
</dbReference>
<evidence type="ECO:0000256" key="5">
    <source>
        <dbReference type="ARBA" id="ARBA00023110"/>
    </source>
</evidence>
<evidence type="ECO:0000256" key="1">
    <source>
        <dbReference type="ARBA" id="ARBA00000971"/>
    </source>
</evidence>
<dbReference type="InterPro" id="IPR046357">
    <property type="entry name" value="PPIase_dom_sf"/>
</dbReference>
<dbReference type="SUPFAM" id="SSF109998">
    <property type="entry name" value="Triger factor/SurA peptide-binding domain-like"/>
    <property type="match status" value="1"/>
</dbReference>
<dbReference type="Proteomes" id="UP000027647">
    <property type="component" value="Unassembled WGS sequence"/>
</dbReference>
<dbReference type="EMBL" id="JMIW01000004">
    <property type="protein sequence ID" value="KEO89677.1"/>
    <property type="molecule type" value="Genomic_DNA"/>
</dbReference>
<evidence type="ECO:0000259" key="9">
    <source>
        <dbReference type="PROSITE" id="PS50198"/>
    </source>
</evidence>
<sequence>MDDVMERVQVSVGGVKIAEAAIAAEAQNHPAPDAEAAWTAAAEALAIRQLLLAEADRLEISADERFDDEGRKLADEDARIDALLSQEVDVPVANEEEAKRFYDQHRDRFASEPLVEAEHILFSASPDDTLNYSLAVGDARMAIRELEKDPSRFDELAKAKSACPSKEQGGNLGQIGKGQTVAEFETALFALSEGELCLSPVKSPFGVHVIRAGRRAEGKQLPFEAVEQSIRNYLEEASYRKAVAQYLSILASQTEIEGVDLAAAEGPLVQ</sequence>
<evidence type="ECO:0000313" key="10">
    <source>
        <dbReference type="EMBL" id="KEO89677.1"/>
    </source>
</evidence>
<evidence type="ECO:0000256" key="7">
    <source>
        <dbReference type="ARBA" id="ARBA00031484"/>
    </source>
</evidence>
<evidence type="ECO:0000256" key="8">
    <source>
        <dbReference type="PROSITE-ProRule" id="PRU00278"/>
    </source>
</evidence>
<comment type="catalytic activity">
    <reaction evidence="1">
        <text>[protein]-peptidylproline (omega=180) = [protein]-peptidylproline (omega=0)</text>
        <dbReference type="Rhea" id="RHEA:16237"/>
        <dbReference type="Rhea" id="RHEA-COMP:10747"/>
        <dbReference type="Rhea" id="RHEA-COMP:10748"/>
        <dbReference type="ChEBI" id="CHEBI:83833"/>
        <dbReference type="ChEBI" id="CHEBI:83834"/>
        <dbReference type="EC" id="5.2.1.8"/>
    </reaction>
</comment>
<dbReference type="EC" id="5.2.1.8" evidence="3"/>
<evidence type="ECO:0000256" key="4">
    <source>
        <dbReference type="ARBA" id="ARBA00018370"/>
    </source>
</evidence>
<dbReference type="SUPFAM" id="SSF54534">
    <property type="entry name" value="FKBP-like"/>
    <property type="match status" value="1"/>
</dbReference>
<keyword evidence="5 8" id="KW-0697">Rotamase</keyword>
<accession>A0A074MVR3</accession>
<dbReference type="InterPro" id="IPR050245">
    <property type="entry name" value="PrsA_foldase"/>
</dbReference>
<evidence type="ECO:0000313" key="11">
    <source>
        <dbReference type="Proteomes" id="UP000027647"/>
    </source>
</evidence>
<keyword evidence="11" id="KW-1185">Reference proteome</keyword>
<dbReference type="STRING" id="1044.EH31_11000"/>
<dbReference type="InterPro" id="IPR023058">
    <property type="entry name" value="PPIase_PpiC_CS"/>
</dbReference>
<keyword evidence="8" id="KW-0413">Isomerase</keyword>
<dbReference type="Gene3D" id="3.10.50.40">
    <property type="match status" value="1"/>
</dbReference>
<gene>
    <name evidence="10" type="ORF">EH31_11000</name>
</gene>
<organism evidence="10 11">
    <name type="scientific">Erythrobacter longus</name>
    <dbReference type="NCBI Taxonomy" id="1044"/>
    <lineage>
        <taxon>Bacteria</taxon>
        <taxon>Pseudomonadati</taxon>
        <taxon>Pseudomonadota</taxon>
        <taxon>Alphaproteobacteria</taxon>
        <taxon>Sphingomonadales</taxon>
        <taxon>Erythrobacteraceae</taxon>
        <taxon>Erythrobacter/Porphyrobacter group</taxon>
        <taxon>Erythrobacter</taxon>
    </lineage>
</organism>
<dbReference type="Pfam" id="PF00639">
    <property type="entry name" value="Rotamase"/>
    <property type="match status" value="1"/>
</dbReference>
<dbReference type="PANTHER" id="PTHR47245:SF2">
    <property type="entry name" value="PEPTIDYL-PROLYL CIS-TRANS ISOMERASE HP_0175-RELATED"/>
    <property type="match status" value="1"/>
</dbReference>
<name>A0A074MVR3_ERYLO</name>
<dbReference type="InterPro" id="IPR000297">
    <property type="entry name" value="PPIase_PpiC"/>
</dbReference>
<reference evidence="10 11" key="1">
    <citation type="submission" date="2014-04" db="EMBL/GenBank/DDBJ databases">
        <title>A comprehensive comparison of genomes of Erythrobacter spp. strains.</title>
        <authorList>
            <person name="Zheng Q."/>
        </authorList>
    </citation>
    <scope>NUCLEOTIDE SEQUENCE [LARGE SCALE GENOMIC DNA]</scope>
    <source>
        <strain evidence="10 11">DSM 6997</strain>
    </source>
</reference>
<dbReference type="OrthoDB" id="196786at2"/>
<dbReference type="PROSITE" id="PS50198">
    <property type="entry name" value="PPIC_PPIASE_2"/>
    <property type="match status" value="1"/>
</dbReference>
<dbReference type="eggNOG" id="COG0760">
    <property type="taxonomic scope" value="Bacteria"/>
</dbReference>
<evidence type="ECO:0000256" key="2">
    <source>
        <dbReference type="ARBA" id="ARBA00007656"/>
    </source>
</evidence>
<evidence type="ECO:0000256" key="3">
    <source>
        <dbReference type="ARBA" id="ARBA00013194"/>
    </source>
</evidence>
<comment type="similarity">
    <text evidence="2">Belongs to the PpiC/parvulin rotamase family.</text>
</comment>
<feature type="domain" description="PpiC" evidence="9">
    <location>
        <begin position="112"/>
        <end position="214"/>
    </location>
</feature>
<comment type="caution">
    <text evidence="10">The sequence shown here is derived from an EMBL/GenBank/DDBJ whole genome shotgun (WGS) entry which is preliminary data.</text>
</comment>
<dbReference type="AlphaFoldDB" id="A0A074MVR3"/>
<dbReference type="PROSITE" id="PS01096">
    <property type="entry name" value="PPIC_PPIASE_1"/>
    <property type="match status" value="1"/>
</dbReference>
<protein>
    <recommendedName>
        <fullName evidence="4">Parvulin-like PPIase</fullName>
        <ecNumber evidence="3">5.2.1.8</ecNumber>
    </recommendedName>
    <alternativeName>
        <fullName evidence="6">Peptidyl-prolyl cis-trans isomerase plp</fullName>
    </alternativeName>
    <alternativeName>
        <fullName evidence="7">Rotamase plp</fullName>
    </alternativeName>
</protein>
<proteinExistence type="inferred from homology"/>
<evidence type="ECO:0000256" key="6">
    <source>
        <dbReference type="ARBA" id="ARBA00030642"/>
    </source>
</evidence>